<gene>
    <name evidence="1" type="ORF">LTR36_000871</name>
</gene>
<dbReference type="Proteomes" id="UP001324427">
    <property type="component" value="Unassembled WGS sequence"/>
</dbReference>
<feature type="non-terminal residue" evidence="1">
    <location>
        <position position="1"/>
    </location>
</feature>
<accession>A0AAV9J3P2</accession>
<organism evidence="1 2">
    <name type="scientific">Oleoguttula mirabilis</name>
    <dbReference type="NCBI Taxonomy" id="1507867"/>
    <lineage>
        <taxon>Eukaryota</taxon>
        <taxon>Fungi</taxon>
        <taxon>Dikarya</taxon>
        <taxon>Ascomycota</taxon>
        <taxon>Pezizomycotina</taxon>
        <taxon>Dothideomycetes</taxon>
        <taxon>Dothideomycetidae</taxon>
        <taxon>Mycosphaerellales</taxon>
        <taxon>Teratosphaeriaceae</taxon>
        <taxon>Oleoguttula</taxon>
    </lineage>
</organism>
<keyword evidence="2" id="KW-1185">Reference proteome</keyword>
<dbReference type="EMBL" id="JAVFHQ010000107">
    <property type="protein sequence ID" value="KAK4539243.1"/>
    <property type="molecule type" value="Genomic_DNA"/>
</dbReference>
<dbReference type="PANTHER" id="PTHR36922:SF1">
    <property type="entry name" value="DUF1993 DOMAIN-CONTAINING PROTEIN"/>
    <property type="match status" value="1"/>
</dbReference>
<dbReference type="PANTHER" id="PTHR36922">
    <property type="entry name" value="BLL2446 PROTEIN"/>
    <property type="match status" value="1"/>
</dbReference>
<name>A0AAV9J3P2_9PEZI</name>
<dbReference type="SUPFAM" id="SSF109854">
    <property type="entry name" value="DinB/YfiT-like putative metalloenzymes"/>
    <property type="match status" value="1"/>
</dbReference>
<evidence type="ECO:0008006" key="3">
    <source>
        <dbReference type="Google" id="ProtNLM"/>
    </source>
</evidence>
<dbReference type="Gene3D" id="1.20.120.450">
    <property type="entry name" value="dinb family like domain"/>
    <property type="match status" value="1"/>
</dbReference>
<comment type="caution">
    <text evidence="1">The sequence shown here is derived from an EMBL/GenBank/DDBJ whole genome shotgun (WGS) entry which is preliminary data.</text>
</comment>
<proteinExistence type="predicted"/>
<dbReference type="Pfam" id="PF09351">
    <property type="entry name" value="DUF1993"/>
    <property type="match status" value="1"/>
</dbReference>
<protein>
    <recommendedName>
        <fullName evidence="3">DUF1993 domain-containing protein</fullName>
    </recommendedName>
</protein>
<evidence type="ECO:0000313" key="2">
    <source>
        <dbReference type="Proteomes" id="UP001324427"/>
    </source>
</evidence>
<dbReference type="InterPro" id="IPR034660">
    <property type="entry name" value="DinB/YfiT-like"/>
</dbReference>
<dbReference type="AlphaFoldDB" id="A0AAV9J3P2"/>
<evidence type="ECO:0000313" key="1">
    <source>
        <dbReference type="EMBL" id="KAK4539243.1"/>
    </source>
</evidence>
<sequence>GIAFQIQRCSNAAKFAAVRVAGVANEVMEDDEATFAQLYARIDKTVAFLQGVPAESFTGTEETEVVLKGPVQEHKFSGLGYVQQYALPNFFFHESMAYAILRKEGVPVGKLDFLLGGSM</sequence>
<reference evidence="1 2" key="1">
    <citation type="submission" date="2021-11" db="EMBL/GenBank/DDBJ databases">
        <title>Black yeast isolated from Biological Soil Crust.</title>
        <authorList>
            <person name="Kurbessoian T."/>
        </authorList>
    </citation>
    <scope>NUCLEOTIDE SEQUENCE [LARGE SCALE GENOMIC DNA]</scope>
    <source>
        <strain evidence="1 2">CCFEE 5522</strain>
    </source>
</reference>
<dbReference type="InterPro" id="IPR018531">
    <property type="entry name" value="DUF1993"/>
</dbReference>